<gene>
    <name evidence="2" type="ORF">ATC70_005532</name>
</gene>
<feature type="signal peptide" evidence="1">
    <location>
        <begin position="1"/>
        <end position="21"/>
    </location>
</feature>
<proteinExistence type="predicted"/>
<comment type="caution">
    <text evidence="2">The sequence shown here is derived from an EMBL/GenBank/DDBJ whole genome shotgun (WGS) entry which is preliminary data.</text>
</comment>
<sequence length="80" mass="9081">MKLAVLSVLALVFMLNTFVLAQNHWMCTCFEPKYDRGCCAEVGYHMMVDGNVCKIGRKDVKSKEKFEKCCHGISGRTKCK</sequence>
<evidence type="ECO:0000256" key="1">
    <source>
        <dbReference type="SAM" id="SignalP"/>
    </source>
</evidence>
<organism evidence="2 3">
    <name type="scientific">Mucor velutinosus</name>
    <dbReference type="NCBI Taxonomy" id="708070"/>
    <lineage>
        <taxon>Eukaryota</taxon>
        <taxon>Fungi</taxon>
        <taxon>Fungi incertae sedis</taxon>
        <taxon>Mucoromycota</taxon>
        <taxon>Mucoromycotina</taxon>
        <taxon>Mucoromycetes</taxon>
        <taxon>Mucorales</taxon>
        <taxon>Mucorineae</taxon>
        <taxon>Mucoraceae</taxon>
        <taxon>Mucor</taxon>
    </lineage>
</organism>
<accession>A0AAN7HS88</accession>
<protein>
    <submittedName>
        <fullName evidence="2">Uncharacterized protein</fullName>
    </submittedName>
</protein>
<keyword evidence="3" id="KW-1185">Reference proteome</keyword>
<dbReference type="GeneID" id="89949218"/>
<dbReference type="AlphaFoldDB" id="A0AAN7HS88"/>
<dbReference type="Proteomes" id="UP001304243">
    <property type="component" value="Unassembled WGS sequence"/>
</dbReference>
<keyword evidence="1" id="KW-0732">Signal</keyword>
<evidence type="ECO:0000313" key="2">
    <source>
        <dbReference type="EMBL" id="KAK4513530.1"/>
    </source>
</evidence>
<feature type="chain" id="PRO_5042966379" evidence="1">
    <location>
        <begin position="22"/>
        <end position="80"/>
    </location>
</feature>
<dbReference type="RefSeq" id="XP_064680196.1">
    <property type="nucleotide sequence ID" value="XM_064824819.1"/>
</dbReference>
<reference evidence="2 3" key="1">
    <citation type="submission" date="2022-11" db="EMBL/GenBank/DDBJ databases">
        <title>Mucor velutinosus strain NIH1002 WGS.</title>
        <authorList>
            <person name="Subramanian P."/>
            <person name="Mullikin J.C."/>
            <person name="Segre J.A."/>
            <person name="Zelazny A.M."/>
        </authorList>
    </citation>
    <scope>NUCLEOTIDE SEQUENCE [LARGE SCALE GENOMIC DNA]</scope>
    <source>
        <strain evidence="2 3">NIH1002</strain>
    </source>
</reference>
<name>A0AAN7HS88_9FUNG</name>
<evidence type="ECO:0000313" key="3">
    <source>
        <dbReference type="Proteomes" id="UP001304243"/>
    </source>
</evidence>
<dbReference type="EMBL" id="JASEJX010000016">
    <property type="protein sequence ID" value="KAK4513530.1"/>
    <property type="molecule type" value="Genomic_DNA"/>
</dbReference>